<proteinExistence type="predicted"/>
<keyword evidence="2" id="KW-1185">Reference proteome</keyword>
<evidence type="ECO:0000313" key="1">
    <source>
        <dbReference type="EMBL" id="MCP2256567.1"/>
    </source>
</evidence>
<name>A0ABT1HM35_STRSD</name>
<reference evidence="1 2" key="1">
    <citation type="submission" date="2022-06" db="EMBL/GenBank/DDBJ databases">
        <title>Genomic Encyclopedia of Archaeal and Bacterial Type Strains, Phase II (KMG-II): from individual species to whole genera.</title>
        <authorList>
            <person name="Goeker M."/>
        </authorList>
    </citation>
    <scope>NUCLEOTIDE SEQUENCE [LARGE SCALE GENOMIC DNA]</scope>
    <source>
        <strain evidence="1 2">DSM 40477</strain>
    </source>
</reference>
<dbReference type="RefSeq" id="WP_253667550.1">
    <property type="nucleotide sequence ID" value="NZ_JAMTCP010000001.1"/>
</dbReference>
<gene>
    <name evidence="1" type="ORF">LX15_000250</name>
</gene>
<evidence type="ECO:0000313" key="2">
    <source>
        <dbReference type="Proteomes" id="UP001205311"/>
    </source>
</evidence>
<evidence type="ECO:0008006" key="3">
    <source>
        <dbReference type="Google" id="ProtNLM"/>
    </source>
</evidence>
<dbReference type="EMBL" id="JAMTCP010000001">
    <property type="protein sequence ID" value="MCP2256567.1"/>
    <property type="molecule type" value="Genomic_DNA"/>
</dbReference>
<protein>
    <recommendedName>
        <fullName evidence="3">GrpB family protein</fullName>
    </recommendedName>
</protein>
<dbReference type="Proteomes" id="UP001205311">
    <property type="component" value="Unassembled WGS sequence"/>
</dbReference>
<sequence>MRNDDQLLREQDALQTEADEVGADLELKTLLGGLGDPVRVGSAALGLMVGRDLDVTVICPRLDEATTAEVAQVGARLAVHPRVREVRFRDDTGHWNTDPTYPDGLYLGIHYRSPRDHDWTLDIWFVDEPERQPDLAHLRSLPPRLTADARATILRIKRELAARRNTERVPSYEVYRAVLDHGIGSTEEFDRWRESEQD</sequence>
<accession>A0ABT1HM35</accession>
<organism evidence="1 2">
    <name type="scientific">Streptoalloteichus tenebrarius (strain ATCC 17920 / DSM 40477 / JCM 4838 / CBS 697.72 / NBRC 16177 / NCIMB 11028 / NRRL B-12390 / A12253. 1 / ISP 5477)</name>
    <name type="common">Streptomyces tenebrarius</name>
    <dbReference type="NCBI Taxonomy" id="1933"/>
    <lineage>
        <taxon>Bacteria</taxon>
        <taxon>Bacillati</taxon>
        <taxon>Actinomycetota</taxon>
        <taxon>Actinomycetes</taxon>
        <taxon>Pseudonocardiales</taxon>
        <taxon>Pseudonocardiaceae</taxon>
        <taxon>Streptoalloteichus</taxon>
    </lineage>
</organism>
<comment type="caution">
    <text evidence="1">The sequence shown here is derived from an EMBL/GenBank/DDBJ whole genome shotgun (WGS) entry which is preliminary data.</text>
</comment>